<gene>
    <name evidence="1" type="ORF">JHT90_14055</name>
</gene>
<dbReference type="EMBL" id="CP067393">
    <property type="protein sequence ID" value="QQP85477.1"/>
    <property type="molecule type" value="Genomic_DNA"/>
</dbReference>
<dbReference type="InterPro" id="IPR003737">
    <property type="entry name" value="GlcNAc_PI_deacetylase-related"/>
</dbReference>
<dbReference type="Gene3D" id="3.40.50.10320">
    <property type="entry name" value="LmbE-like"/>
    <property type="match status" value="1"/>
</dbReference>
<keyword evidence="2" id="KW-1185">Reference proteome</keyword>
<dbReference type="RefSeq" id="WP_201092123.1">
    <property type="nucleotide sequence ID" value="NZ_CP067393.1"/>
</dbReference>
<dbReference type="PANTHER" id="PTHR12993:SF11">
    <property type="entry name" value="N-ACETYLGLUCOSAMINYL-PHOSPHATIDYLINOSITOL DE-N-ACETYLASE"/>
    <property type="match status" value="1"/>
</dbReference>
<dbReference type="Pfam" id="PF02585">
    <property type="entry name" value="PIG-L"/>
    <property type="match status" value="1"/>
</dbReference>
<dbReference type="AlphaFoldDB" id="A0A974RWT9"/>
<dbReference type="KEGG" id="eaz:JHT90_14055"/>
<dbReference type="InterPro" id="IPR024078">
    <property type="entry name" value="LmbE-like_dom_sf"/>
</dbReference>
<protein>
    <submittedName>
        <fullName evidence="1">PIG-L family deacetylase</fullName>
    </submittedName>
</protein>
<dbReference type="GO" id="GO:0016811">
    <property type="term" value="F:hydrolase activity, acting on carbon-nitrogen (but not peptide) bonds, in linear amides"/>
    <property type="evidence" value="ECO:0007669"/>
    <property type="project" value="TreeGrafter"/>
</dbReference>
<dbReference type="Proteomes" id="UP000595278">
    <property type="component" value="Chromosome"/>
</dbReference>
<dbReference type="SUPFAM" id="SSF102588">
    <property type="entry name" value="LmbE-like"/>
    <property type="match status" value="1"/>
</dbReference>
<name>A0A974RWT9_9GAMM</name>
<sequence>MATLDEDRLIFGKGTSENEWKQWLDSLKLASISAQYLVGQKQRVVLLAPHPDDEVLACGGILALLSQIEIPILIIAVTDGEASHQNSVYWTTTKLKEVRPKESDTALQLLNIQCDIERLEIPDGEVQKYKKILSQKLISLLTIDDIVLSPWILDGHPDHEAVTEVAVTVTNKLNIPLIQTPIWMWHWANPKENRIPWQRARVIELDKTLQMRKKEALFAFQSQTTVDKNVPTTPILPYYVIDRFTRPYEVVFI</sequence>
<organism evidence="1 2">
    <name type="scientific">Entomomonas asaccharolytica</name>
    <dbReference type="NCBI Taxonomy" id="2785331"/>
    <lineage>
        <taxon>Bacteria</taxon>
        <taxon>Pseudomonadati</taxon>
        <taxon>Pseudomonadota</taxon>
        <taxon>Gammaproteobacteria</taxon>
        <taxon>Pseudomonadales</taxon>
        <taxon>Pseudomonadaceae</taxon>
        <taxon>Entomomonas</taxon>
    </lineage>
</organism>
<evidence type="ECO:0000313" key="1">
    <source>
        <dbReference type="EMBL" id="QQP85477.1"/>
    </source>
</evidence>
<evidence type="ECO:0000313" key="2">
    <source>
        <dbReference type="Proteomes" id="UP000595278"/>
    </source>
</evidence>
<accession>A0A974RWT9</accession>
<dbReference type="PANTHER" id="PTHR12993">
    <property type="entry name" value="N-ACETYLGLUCOSAMINYL-PHOSPHATIDYLINOSITOL DE-N-ACETYLASE-RELATED"/>
    <property type="match status" value="1"/>
</dbReference>
<proteinExistence type="predicted"/>
<reference evidence="1 2" key="1">
    <citation type="submission" date="2021-01" db="EMBL/GenBank/DDBJ databases">
        <title>Entomomonas sp. F2A isolated from a house cricket (Acheta domesticus).</title>
        <authorList>
            <person name="Spergser J."/>
            <person name="Busse H.-J."/>
        </authorList>
    </citation>
    <scope>NUCLEOTIDE SEQUENCE [LARGE SCALE GENOMIC DNA]</scope>
    <source>
        <strain evidence="1 2">F2A</strain>
    </source>
</reference>